<dbReference type="RefSeq" id="WP_163913525.1">
    <property type="nucleotide sequence ID" value="NZ_JAAGWD010000002.1"/>
</dbReference>
<dbReference type="EMBL" id="JAAGWD010000002">
    <property type="protein sequence ID" value="NEM97297.1"/>
    <property type="molecule type" value="Genomic_DNA"/>
</dbReference>
<dbReference type="PANTHER" id="PTHR11712:SF336">
    <property type="entry name" value="3-OXOACYL-[ACYL-CARRIER-PROTEIN] SYNTHASE, MITOCHONDRIAL"/>
    <property type="match status" value="1"/>
</dbReference>
<dbReference type="InterPro" id="IPR020841">
    <property type="entry name" value="PKS_Beta-ketoAc_synthase_dom"/>
</dbReference>
<comment type="caution">
    <text evidence="5">The sequence shown here is derived from an EMBL/GenBank/DDBJ whole genome shotgun (WGS) entry which is preliminary data.</text>
</comment>
<evidence type="ECO:0000259" key="4">
    <source>
        <dbReference type="PROSITE" id="PS52004"/>
    </source>
</evidence>
<comment type="similarity">
    <text evidence="1 3">Belongs to the thiolase-like superfamily. Beta-ketoacyl-ACP synthases family.</text>
</comment>
<dbReference type="PROSITE" id="PS52004">
    <property type="entry name" value="KS3_2"/>
    <property type="match status" value="1"/>
</dbReference>
<evidence type="ECO:0000313" key="5">
    <source>
        <dbReference type="EMBL" id="NEM97297.1"/>
    </source>
</evidence>
<sequence>MQTDKQHIVLKGIGAISALGHDAETIAAAYASGVPAFKKILHQGQPTPVAALSEASEQQLQQLIKQNPNYKHLDRSVLMAVNAARQAAAEAGWLQSNYTDHDLGVNIGSSRGATGLLEQHFQDLQDGRLASSSSPTTTLGNLSSWVAHAVNAGGTQISHSITCSTALMAVANATAWLKAGMAKRFLAGGTEAPLTDFTIAQMKAVGIYSKLYNQPYPCQPYAAVKQNTFVLGEGAAVLALELQSEEKLEAGTIVVEAIGLGFEPIKSKTGISAEGLNFQQSMRHALQQLPKNDQQVDVIITHTPGTFAGDTAELNAIKSVFGCSLPNITTNKHLLGHTLGASGALSLQLAIYLLKTLKKYKSNSFPYSNILPAGTKFTACKRVLVNAAGFGGNASSIILTIR</sequence>
<accession>A0A6B3LUQ6</accession>
<proteinExistence type="inferred from homology"/>
<dbReference type="GO" id="GO:0006633">
    <property type="term" value="P:fatty acid biosynthetic process"/>
    <property type="evidence" value="ECO:0007669"/>
    <property type="project" value="TreeGrafter"/>
</dbReference>
<reference evidence="5 6" key="1">
    <citation type="submission" date="2020-02" db="EMBL/GenBank/DDBJ databases">
        <authorList>
            <person name="Kim M.K."/>
        </authorList>
    </citation>
    <scope>NUCLEOTIDE SEQUENCE [LARGE SCALE GENOMIC DNA]</scope>
    <source>
        <strain evidence="5 6">BT327</strain>
    </source>
</reference>
<feature type="domain" description="Ketosynthase family 3 (KS3)" evidence="4">
    <location>
        <begin position="1"/>
        <end position="401"/>
    </location>
</feature>
<organism evidence="5 6">
    <name type="scientific">Pontibacter burrus</name>
    <dbReference type="NCBI Taxonomy" id="2704466"/>
    <lineage>
        <taxon>Bacteria</taxon>
        <taxon>Pseudomonadati</taxon>
        <taxon>Bacteroidota</taxon>
        <taxon>Cytophagia</taxon>
        <taxon>Cytophagales</taxon>
        <taxon>Hymenobacteraceae</taxon>
        <taxon>Pontibacter</taxon>
    </lineage>
</organism>
<dbReference type="PANTHER" id="PTHR11712">
    <property type="entry name" value="POLYKETIDE SYNTHASE-RELATED"/>
    <property type="match status" value="1"/>
</dbReference>
<keyword evidence="6" id="KW-1185">Reference proteome</keyword>
<dbReference type="InterPro" id="IPR014031">
    <property type="entry name" value="Ketoacyl_synth_C"/>
</dbReference>
<name>A0A6B3LUQ6_9BACT</name>
<dbReference type="GO" id="GO:0004315">
    <property type="term" value="F:3-oxoacyl-[acyl-carrier-protein] synthase activity"/>
    <property type="evidence" value="ECO:0007669"/>
    <property type="project" value="TreeGrafter"/>
</dbReference>
<dbReference type="InterPro" id="IPR014030">
    <property type="entry name" value="Ketoacyl_synth_N"/>
</dbReference>
<evidence type="ECO:0000256" key="3">
    <source>
        <dbReference type="RuleBase" id="RU003694"/>
    </source>
</evidence>
<evidence type="ECO:0000313" key="6">
    <source>
        <dbReference type="Proteomes" id="UP000474777"/>
    </source>
</evidence>
<dbReference type="AlphaFoldDB" id="A0A6B3LUQ6"/>
<dbReference type="InterPro" id="IPR000794">
    <property type="entry name" value="Beta-ketoacyl_synthase"/>
</dbReference>
<evidence type="ECO:0000256" key="2">
    <source>
        <dbReference type="ARBA" id="ARBA00022679"/>
    </source>
</evidence>
<dbReference type="SUPFAM" id="SSF53901">
    <property type="entry name" value="Thiolase-like"/>
    <property type="match status" value="1"/>
</dbReference>
<dbReference type="Pfam" id="PF02801">
    <property type="entry name" value="Ketoacyl-synt_C"/>
    <property type="match status" value="1"/>
</dbReference>
<gene>
    <name evidence="5" type="ORF">GXP69_06295</name>
</gene>
<dbReference type="InterPro" id="IPR016039">
    <property type="entry name" value="Thiolase-like"/>
</dbReference>
<evidence type="ECO:0000256" key="1">
    <source>
        <dbReference type="ARBA" id="ARBA00008467"/>
    </source>
</evidence>
<protein>
    <submittedName>
        <fullName evidence="5">Beta-ketoacyl-ACP reductase</fullName>
    </submittedName>
</protein>
<dbReference type="Proteomes" id="UP000474777">
    <property type="component" value="Unassembled WGS sequence"/>
</dbReference>
<dbReference type="Pfam" id="PF00109">
    <property type="entry name" value="ketoacyl-synt"/>
    <property type="match status" value="1"/>
</dbReference>
<keyword evidence="2 3" id="KW-0808">Transferase</keyword>
<dbReference type="Gene3D" id="3.40.47.10">
    <property type="match status" value="2"/>
</dbReference>